<dbReference type="InterPro" id="IPR001789">
    <property type="entry name" value="Sig_transdc_resp-reg_receiver"/>
</dbReference>
<keyword evidence="9 22" id="KW-0418">Kinase</keyword>
<dbReference type="SUPFAM" id="SSF47384">
    <property type="entry name" value="Homodimeric domain of signal transducing histidine kinase"/>
    <property type="match status" value="1"/>
</dbReference>
<keyword evidence="7 22" id="KW-0808">Transferase</keyword>
<evidence type="ECO:0000256" key="5">
    <source>
        <dbReference type="ARBA" id="ARBA00022519"/>
    </source>
</evidence>
<dbReference type="Pfam" id="PF02518">
    <property type="entry name" value="HATPase_c"/>
    <property type="match status" value="1"/>
</dbReference>
<feature type="domain" description="Histidine kinase" evidence="18">
    <location>
        <begin position="273"/>
        <end position="525"/>
    </location>
</feature>
<dbReference type="InterPro" id="IPR000014">
    <property type="entry name" value="PAS"/>
</dbReference>
<dbReference type="PROSITE" id="PS50894">
    <property type="entry name" value="HPT"/>
    <property type="match status" value="1"/>
</dbReference>
<dbReference type="STRING" id="451.B6N58_08945"/>
<dbReference type="PROSITE" id="PS50113">
    <property type="entry name" value="PAC"/>
    <property type="match status" value="1"/>
</dbReference>
<evidence type="ECO:0000313" key="24">
    <source>
        <dbReference type="Proteomes" id="UP000032414"/>
    </source>
</evidence>
<keyword evidence="10" id="KW-0067">ATP-binding</keyword>
<dbReference type="GO" id="GO:0005886">
    <property type="term" value="C:plasma membrane"/>
    <property type="evidence" value="ECO:0007669"/>
    <property type="project" value="UniProtKB-SubCell"/>
</dbReference>
<evidence type="ECO:0000259" key="21">
    <source>
        <dbReference type="PROSITE" id="PS50894"/>
    </source>
</evidence>
<protein>
    <recommendedName>
        <fullName evidence="3">histidine kinase</fullName>
        <ecNumber evidence="3">2.7.13.3</ecNumber>
    </recommendedName>
</protein>
<keyword evidence="25" id="KW-1185">Reference proteome</keyword>
<dbReference type="SMART" id="SM00388">
    <property type="entry name" value="HisKA"/>
    <property type="match status" value="1"/>
</dbReference>
<evidence type="ECO:0000313" key="22">
    <source>
        <dbReference type="EMBL" id="CEG60625.1"/>
    </source>
</evidence>
<dbReference type="Gene3D" id="1.10.287.130">
    <property type="match status" value="1"/>
</dbReference>
<dbReference type="InterPro" id="IPR019734">
    <property type="entry name" value="TPR_rpt"/>
</dbReference>
<evidence type="ECO:0000256" key="13">
    <source>
        <dbReference type="ARBA" id="ARBA00023136"/>
    </source>
</evidence>
<evidence type="ECO:0000256" key="4">
    <source>
        <dbReference type="ARBA" id="ARBA00022475"/>
    </source>
</evidence>
<feature type="compositionally biased region" description="Polar residues" evidence="17">
    <location>
        <begin position="544"/>
        <end position="553"/>
    </location>
</feature>
<sequence>MNDKIVFDLCSDIIILLDSCCNVLRFNKKAELTFKIPKKNIIGFNFFEIMEKYGVTLSFSIKDLNLIKADKPRIFEGDVLLQHQPSSDQRYHFHWTISRHSSHKKDKFILIGEDISETVSYKTSLQDSQIYLRNIIENLPQYVYWKDRNFVYQGCNNLVAQYLGLKSPLEIIGKTDEDFNWDETRVNFLHHTDELILHEGITNIVEDAIPKEDGSSRIMLSSKAPLRNENNEIVGILGISFDITDRKRMEKDLEKAKIAAEIANQSKSEFIANMSHDIRTPLTGILGLIQELINLADDSLVSLEQSSSINSTEFITKLLSGLIEKVQEDGQLLLGATDELLQLLNEILDTMRLESGKIPEKAESFNLRELVEHNIELMLPVAQHKKLDLTCEIDDCVPNYVTGLRNYLDRTLLNLLSNALKFTEKGFVKLKIQILDKNGPNYPFGENIELKITVQDSGIGIPKDKFDTIFEHFSRLTPSYQGLYKGAGLGLYTVKRYIEAMQAKIRVESEINKGTCFIITLPLTVSDHSDREKMSYRQPKAKNASVTKSITTPSTDKTKEIEESESTITILIVEDNRIAARAVHSNICGLINHCRCDIASDGVQALKMVQANHYDLIIMDIGLPDIEGTEVTRQIRALENPQMSSVPIVALTGHGNNPEKKREALDAGMQEVFTKPLSPSALESLLQRYIFRFKQGLVLETMPTMTQEKDSTQIIDWAKCIEQHNGDENLIHELLAALAADLKISQERLAKAYHAQDNDALREELHRVRGGVVYLTLPQLDKAFAEFHEAVKAKPQNLHQLQNTYRHLQQAIDAFWQIIKKEKYSQ</sequence>
<dbReference type="PATRIC" id="fig|451.8.peg.1675"/>
<dbReference type="EC" id="2.7.13.3" evidence="3"/>
<organism evidence="22 24">
    <name type="scientific">Legionella micdadei</name>
    <name type="common">Tatlockia micdadei</name>
    <dbReference type="NCBI Taxonomy" id="451"/>
    <lineage>
        <taxon>Bacteria</taxon>
        <taxon>Pseudomonadati</taxon>
        <taxon>Pseudomonadota</taxon>
        <taxon>Gammaproteobacteria</taxon>
        <taxon>Legionellales</taxon>
        <taxon>Legionellaceae</taxon>
        <taxon>Legionella</taxon>
    </lineage>
</organism>
<feature type="domain" description="HPt" evidence="21">
    <location>
        <begin position="727"/>
        <end position="815"/>
    </location>
</feature>
<dbReference type="HOGENOM" id="CLU_000445_114_15_6"/>
<evidence type="ECO:0000256" key="8">
    <source>
        <dbReference type="ARBA" id="ARBA00022692"/>
    </source>
</evidence>
<dbReference type="PRINTS" id="PR00344">
    <property type="entry name" value="BCTRLSENSOR"/>
</dbReference>
<evidence type="ECO:0000259" key="18">
    <source>
        <dbReference type="PROSITE" id="PS50109"/>
    </source>
</evidence>
<reference evidence="23 25" key="3">
    <citation type="submission" date="2016-10" db="EMBL/GenBank/DDBJ databases">
        <authorList>
            <person name="Varghese N."/>
            <person name="Submissions S."/>
        </authorList>
    </citation>
    <scope>NUCLEOTIDE SEQUENCE [LARGE SCALE GENOMIC DNA]</scope>
    <source>
        <strain evidence="23 25">ATCC 33218</strain>
    </source>
</reference>
<keyword evidence="12" id="KW-0902">Two-component regulatory system</keyword>
<dbReference type="PROSITE" id="PS50110">
    <property type="entry name" value="RESPONSE_REGULATORY"/>
    <property type="match status" value="1"/>
</dbReference>
<name>A0A098GF76_LEGMI</name>
<keyword evidence="16" id="KW-0802">TPR repeat</keyword>
<keyword evidence="6 15" id="KW-0597">Phosphoprotein</keyword>
<dbReference type="GO" id="GO:0000155">
    <property type="term" value="F:phosphorelay sensor kinase activity"/>
    <property type="evidence" value="ECO:0007669"/>
    <property type="project" value="InterPro"/>
</dbReference>
<evidence type="ECO:0000256" key="12">
    <source>
        <dbReference type="ARBA" id="ARBA00023012"/>
    </source>
</evidence>
<dbReference type="SUPFAM" id="SSF55874">
    <property type="entry name" value="ATPase domain of HSP90 chaperone/DNA topoisomerase II/histidine kinase"/>
    <property type="match status" value="1"/>
</dbReference>
<dbReference type="InterPro" id="IPR004358">
    <property type="entry name" value="Sig_transdc_His_kin-like_C"/>
</dbReference>
<dbReference type="Pfam" id="PF13426">
    <property type="entry name" value="PAS_9"/>
    <property type="match status" value="1"/>
</dbReference>
<dbReference type="InterPro" id="IPR036641">
    <property type="entry name" value="HPT_dom_sf"/>
</dbReference>
<evidence type="ECO:0000256" key="1">
    <source>
        <dbReference type="ARBA" id="ARBA00000085"/>
    </source>
</evidence>
<dbReference type="PANTHER" id="PTHR43047">
    <property type="entry name" value="TWO-COMPONENT HISTIDINE PROTEIN KINASE"/>
    <property type="match status" value="1"/>
</dbReference>
<dbReference type="InterPro" id="IPR000700">
    <property type="entry name" value="PAS-assoc_C"/>
</dbReference>
<dbReference type="Pfam" id="PF08448">
    <property type="entry name" value="PAS_4"/>
    <property type="match status" value="1"/>
</dbReference>
<dbReference type="Pfam" id="PF00512">
    <property type="entry name" value="HisKA"/>
    <property type="match status" value="1"/>
</dbReference>
<evidence type="ECO:0000256" key="2">
    <source>
        <dbReference type="ARBA" id="ARBA00004429"/>
    </source>
</evidence>
<dbReference type="InterPro" id="IPR003594">
    <property type="entry name" value="HATPase_dom"/>
</dbReference>
<dbReference type="AlphaFoldDB" id="A0A098GF76"/>
<evidence type="ECO:0000256" key="3">
    <source>
        <dbReference type="ARBA" id="ARBA00012438"/>
    </source>
</evidence>
<evidence type="ECO:0000259" key="20">
    <source>
        <dbReference type="PROSITE" id="PS50113"/>
    </source>
</evidence>
<keyword evidence="13" id="KW-0472">Membrane</keyword>
<dbReference type="GO" id="GO:0009927">
    <property type="term" value="F:histidine phosphotransfer kinase activity"/>
    <property type="evidence" value="ECO:0007669"/>
    <property type="project" value="TreeGrafter"/>
</dbReference>
<dbReference type="InterPro" id="IPR036890">
    <property type="entry name" value="HATPase_C_sf"/>
</dbReference>
<dbReference type="InterPro" id="IPR035965">
    <property type="entry name" value="PAS-like_dom_sf"/>
</dbReference>
<dbReference type="InterPro" id="IPR011006">
    <property type="entry name" value="CheY-like_superfamily"/>
</dbReference>
<dbReference type="NCBIfam" id="TIGR00229">
    <property type="entry name" value="sensory_box"/>
    <property type="match status" value="1"/>
</dbReference>
<reference evidence="22" key="2">
    <citation type="submission" date="2014-09" db="EMBL/GenBank/DDBJ databases">
        <authorList>
            <person name="GOMEZ-VALERO Laura"/>
        </authorList>
    </citation>
    <scope>NUCLEOTIDE SEQUENCE</scope>
    <source>
        <strain evidence="22">ATCC33218</strain>
    </source>
</reference>
<feature type="region of interest" description="Disordered" evidence="17">
    <location>
        <begin position="536"/>
        <end position="559"/>
    </location>
</feature>
<dbReference type="Gene3D" id="1.20.120.160">
    <property type="entry name" value="HPT domain"/>
    <property type="match status" value="1"/>
</dbReference>
<dbReference type="OrthoDB" id="9810730at2"/>
<dbReference type="InterPro" id="IPR008207">
    <property type="entry name" value="Sig_transdc_His_kin_Hpt_dom"/>
</dbReference>
<keyword evidence="11" id="KW-1133">Transmembrane helix</keyword>
<reference evidence="24" key="1">
    <citation type="submission" date="2014-09" db="EMBL/GenBank/DDBJ databases">
        <authorList>
            <person name="Gomez-Valero L."/>
        </authorList>
    </citation>
    <scope>NUCLEOTIDE SEQUENCE [LARGE SCALE GENOMIC DNA]</scope>
    <source>
        <strain evidence="24">ATCC33218</strain>
    </source>
</reference>
<dbReference type="EMBL" id="LN614830">
    <property type="protein sequence ID" value="CEG60625.1"/>
    <property type="molecule type" value="Genomic_DNA"/>
</dbReference>
<gene>
    <name evidence="22" type="ORF">LMI_1318</name>
    <name evidence="23" type="ORF">SAMN02982997_00206</name>
</gene>
<dbReference type="Gene3D" id="3.30.565.10">
    <property type="entry name" value="Histidine kinase-like ATPase, C-terminal domain"/>
    <property type="match status" value="1"/>
</dbReference>
<evidence type="ECO:0000313" key="25">
    <source>
        <dbReference type="Proteomes" id="UP000182998"/>
    </source>
</evidence>
<evidence type="ECO:0000256" key="7">
    <source>
        <dbReference type="ARBA" id="ARBA00022679"/>
    </source>
</evidence>
<proteinExistence type="predicted"/>
<dbReference type="InterPro" id="IPR003661">
    <property type="entry name" value="HisK_dim/P_dom"/>
</dbReference>
<feature type="modified residue" description="Phosphohistidine" evidence="14">
    <location>
        <position position="766"/>
    </location>
</feature>
<dbReference type="InterPro" id="IPR036097">
    <property type="entry name" value="HisK_dim/P_sf"/>
</dbReference>
<evidence type="ECO:0000256" key="9">
    <source>
        <dbReference type="ARBA" id="ARBA00022777"/>
    </source>
</evidence>
<evidence type="ECO:0000259" key="19">
    <source>
        <dbReference type="PROSITE" id="PS50110"/>
    </source>
</evidence>
<comment type="subcellular location">
    <subcellularLocation>
        <location evidence="2">Cell inner membrane</location>
        <topology evidence="2">Multi-pass membrane protein</topology>
    </subcellularLocation>
</comment>
<dbReference type="SUPFAM" id="SSF52172">
    <property type="entry name" value="CheY-like"/>
    <property type="match status" value="1"/>
</dbReference>
<keyword evidence="8" id="KW-0812">Transmembrane</keyword>
<feature type="modified residue" description="4-aspartylphosphate" evidence="15">
    <location>
        <position position="620"/>
    </location>
</feature>
<evidence type="ECO:0000256" key="16">
    <source>
        <dbReference type="PROSITE-ProRule" id="PRU00339"/>
    </source>
</evidence>
<dbReference type="InterPro" id="IPR013656">
    <property type="entry name" value="PAS_4"/>
</dbReference>
<dbReference type="KEGG" id="tmc:LMI_1318"/>
<dbReference type="PROSITE" id="PS50109">
    <property type="entry name" value="HIS_KIN"/>
    <property type="match status" value="1"/>
</dbReference>
<comment type="catalytic activity">
    <reaction evidence="1">
        <text>ATP + protein L-histidine = ADP + protein N-phospho-L-histidine.</text>
        <dbReference type="EC" id="2.7.13.3"/>
    </reaction>
</comment>
<dbReference type="CDD" id="cd17546">
    <property type="entry name" value="REC_hyHK_CKI1_RcsC-like"/>
    <property type="match status" value="1"/>
</dbReference>
<dbReference type="SMART" id="SM00448">
    <property type="entry name" value="REC"/>
    <property type="match status" value="1"/>
</dbReference>
<dbReference type="Gene3D" id="3.40.50.2300">
    <property type="match status" value="1"/>
</dbReference>
<dbReference type="SMART" id="SM00387">
    <property type="entry name" value="HATPase_c"/>
    <property type="match status" value="1"/>
</dbReference>
<dbReference type="Proteomes" id="UP000032414">
    <property type="component" value="Chromosome I"/>
</dbReference>
<dbReference type="SUPFAM" id="SSF55785">
    <property type="entry name" value="PYP-like sensor domain (PAS domain)"/>
    <property type="match status" value="2"/>
</dbReference>
<evidence type="ECO:0000256" key="6">
    <source>
        <dbReference type="ARBA" id="ARBA00022553"/>
    </source>
</evidence>
<evidence type="ECO:0000256" key="14">
    <source>
        <dbReference type="PROSITE-ProRule" id="PRU00110"/>
    </source>
</evidence>
<dbReference type="Pfam" id="PF00072">
    <property type="entry name" value="Response_reg"/>
    <property type="match status" value="1"/>
</dbReference>
<dbReference type="Gene3D" id="3.30.450.20">
    <property type="entry name" value="PAS domain"/>
    <property type="match status" value="2"/>
</dbReference>
<evidence type="ECO:0000313" key="23">
    <source>
        <dbReference type="EMBL" id="SCX83702.1"/>
    </source>
</evidence>
<keyword evidence="10" id="KW-0547">Nucleotide-binding</keyword>
<keyword evidence="4" id="KW-1003">Cell membrane</keyword>
<feature type="domain" description="Response regulatory" evidence="19">
    <location>
        <begin position="569"/>
        <end position="690"/>
    </location>
</feature>
<dbReference type="SUPFAM" id="SSF47226">
    <property type="entry name" value="Histidine-containing phosphotransfer domain, HPT domain"/>
    <property type="match status" value="1"/>
</dbReference>
<keyword evidence="5" id="KW-0997">Cell inner membrane</keyword>
<evidence type="ECO:0000256" key="15">
    <source>
        <dbReference type="PROSITE-ProRule" id="PRU00169"/>
    </source>
</evidence>
<dbReference type="RefSeq" id="WP_052679470.1">
    <property type="nucleotide sequence ID" value="NZ_CP020614.1"/>
</dbReference>
<evidence type="ECO:0000256" key="10">
    <source>
        <dbReference type="ARBA" id="ARBA00022840"/>
    </source>
</evidence>
<dbReference type="PANTHER" id="PTHR43047:SF72">
    <property type="entry name" value="OSMOSENSING HISTIDINE PROTEIN KINASE SLN1"/>
    <property type="match status" value="1"/>
</dbReference>
<evidence type="ECO:0000256" key="11">
    <source>
        <dbReference type="ARBA" id="ARBA00022989"/>
    </source>
</evidence>
<dbReference type="CDD" id="cd00082">
    <property type="entry name" value="HisKA"/>
    <property type="match status" value="1"/>
</dbReference>
<feature type="domain" description="PAC" evidence="20">
    <location>
        <begin position="203"/>
        <end position="255"/>
    </location>
</feature>
<accession>A0A098GF76</accession>
<feature type="repeat" description="TPR" evidence="16">
    <location>
        <begin position="764"/>
        <end position="797"/>
    </location>
</feature>
<evidence type="ECO:0000256" key="17">
    <source>
        <dbReference type="SAM" id="MobiDB-lite"/>
    </source>
</evidence>
<dbReference type="PROSITE" id="PS50005">
    <property type="entry name" value="TPR"/>
    <property type="match status" value="1"/>
</dbReference>
<dbReference type="EMBL" id="FMVN01000001">
    <property type="protein sequence ID" value="SCX83702.1"/>
    <property type="molecule type" value="Genomic_DNA"/>
</dbReference>
<dbReference type="Proteomes" id="UP000182998">
    <property type="component" value="Unassembled WGS sequence"/>
</dbReference>
<dbReference type="InterPro" id="IPR005467">
    <property type="entry name" value="His_kinase_dom"/>
</dbReference>